<comment type="caution">
    <text evidence="1">The sequence shown here is derived from an EMBL/GenBank/DDBJ whole genome shotgun (WGS) entry which is preliminary data.</text>
</comment>
<dbReference type="EMBL" id="JAUSUQ010000006">
    <property type="protein sequence ID" value="MDQ0339168.1"/>
    <property type="molecule type" value="Genomic_DNA"/>
</dbReference>
<dbReference type="Pfam" id="PF14097">
    <property type="entry name" value="SpoVAE"/>
    <property type="match status" value="1"/>
</dbReference>
<evidence type="ECO:0000313" key="2">
    <source>
        <dbReference type="Proteomes" id="UP001232445"/>
    </source>
</evidence>
<dbReference type="InterPro" id="IPR025914">
    <property type="entry name" value="SpoVAE"/>
</dbReference>
<proteinExistence type="predicted"/>
<sequence length="205" mass="22082">MMNNKDRDMVRRHIIIITDGDDVARQVLQQVAKDIGGRCITRSAGNPTPLSGEEIVDLILQAKQEPVLVMFDDNGKAGYGSGESAMLQVAMHPSIEVLGVIAVASNTARTKCAHADVVIDAEGRIVEQGVDKDGDVLPSREKCIFGDTVETLDQLHIPIIVGIGDIGKMKGRDHIRYGAPVTHKAVEIILERSGCHGQANGKENN</sequence>
<gene>
    <name evidence="1" type="ORF">J2S00_001954</name>
</gene>
<reference evidence="1 2" key="1">
    <citation type="submission" date="2023-07" db="EMBL/GenBank/DDBJ databases">
        <title>Genomic Encyclopedia of Type Strains, Phase IV (KMG-IV): sequencing the most valuable type-strain genomes for metagenomic binning, comparative biology and taxonomic classification.</title>
        <authorList>
            <person name="Goeker M."/>
        </authorList>
    </citation>
    <scope>NUCLEOTIDE SEQUENCE [LARGE SCALE GENOMIC DNA]</scope>
    <source>
        <strain evidence="1 2">DSM 17740</strain>
    </source>
</reference>
<accession>A0ABU0CST4</accession>
<dbReference type="Proteomes" id="UP001232445">
    <property type="component" value="Unassembled WGS sequence"/>
</dbReference>
<keyword evidence="2" id="KW-1185">Reference proteome</keyword>
<name>A0ABU0CST4_9BACI</name>
<organism evidence="1 2">
    <name type="scientific">Caldalkalibacillus uzonensis</name>
    <dbReference type="NCBI Taxonomy" id="353224"/>
    <lineage>
        <taxon>Bacteria</taxon>
        <taxon>Bacillati</taxon>
        <taxon>Bacillota</taxon>
        <taxon>Bacilli</taxon>
        <taxon>Bacillales</taxon>
        <taxon>Bacillaceae</taxon>
        <taxon>Caldalkalibacillus</taxon>
    </lineage>
</organism>
<evidence type="ECO:0000313" key="1">
    <source>
        <dbReference type="EMBL" id="MDQ0339168.1"/>
    </source>
</evidence>
<protein>
    <submittedName>
        <fullName evidence="1">Stage V sporulation protein AE</fullName>
    </submittedName>
</protein>